<organism evidence="4">
    <name type="scientific">Anisakis simplex</name>
    <name type="common">Herring worm</name>
    <dbReference type="NCBI Taxonomy" id="6269"/>
    <lineage>
        <taxon>Eukaryota</taxon>
        <taxon>Metazoa</taxon>
        <taxon>Ecdysozoa</taxon>
        <taxon>Nematoda</taxon>
        <taxon>Chromadorea</taxon>
        <taxon>Rhabditida</taxon>
        <taxon>Spirurina</taxon>
        <taxon>Ascaridomorpha</taxon>
        <taxon>Ascaridoidea</taxon>
        <taxon>Anisakidae</taxon>
        <taxon>Anisakis</taxon>
        <taxon>Anisakis simplex complex</taxon>
    </lineage>
</organism>
<feature type="region of interest" description="Disordered" evidence="1">
    <location>
        <begin position="108"/>
        <end position="139"/>
    </location>
</feature>
<evidence type="ECO:0000256" key="1">
    <source>
        <dbReference type="SAM" id="MobiDB-lite"/>
    </source>
</evidence>
<dbReference type="WBParaSite" id="ASIM_0000966801-mRNA-1">
    <property type="protein sequence ID" value="ASIM_0000966801-mRNA-1"/>
    <property type="gene ID" value="ASIM_0000966801"/>
</dbReference>
<proteinExistence type="predicted"/>
<dbReference type="EMBL" id="UYRR01028597">
    <property type="protein sequence ID" value="VDK39123.1"/>
    <property type="molecule type" value="Genomic_DNA"/>
</dbReference>
<evidence type="ECO:0000313" key="3">
    <source>
        <dbReference type="Proteomes" id="UP000267096"/>
    </source>
</evidence>
<sequence length="139" mass="13241">MLLHRCFLVQEAAVSSEATCEQAARAGSVEGLGQQLEKMRGAGGAAGTGLEESTAATSSGGGGGGTTSVPTSTPTTTRVALRGGGTAHLSASGTLQLVIPGQQQQACAVAGGSTQISPASSLGSGSGHGLGSALSSARS</sequence>
<name>A0A0M3JPR8_ANISI</name>
<protein>
    <submittedName>
        <fullName evidence="2 4">Uncharacterized protein</fullName>
    </submittedName>
</protein>
<gene>
    <name evidence="2" type="ORF">ASIM_LOCUS9400</name>
</gene>
<evidence type="ECO:0000313" key="2">
    <source>
        <dbReference type="EMBL" id="VDK39123.1"/>
    </source>
</evidence>
<feature type="compositionally biased region" description="Low complexity" evidence="1">
    <location>
        <begin position="48"/>
        <end position="58"/>
    </location>
</feature>
<dbReference type="AlphaFoldDB" id="A0A0M3JPR8"/>
<accession>A0A0M3JPR8</accession>
<feature type="compositionally biased region" description="Low complexity" evidence="1">
    <location>
        <begin position="108"/>
        <end position="123"/>
    </location>
</feature>
<evidence type="ECO:0000313" key="4">
    <source>
        <dbReference type="WBParaSite" id="ASIM_0000966801-mRNA-1"/>
    </source>
</evidence>
<feature type="region of interest" description="Disordered" evidence="1">
    <location>
        <begin position="35"/>
        <end position="80"/>
    </location>
</feature>
<reference evidence="2 3" key="2">
    <citation type="submission" date="2018-11" db="EMBL/GenBank/DDBJ databases">
        <authorList>
            <consortium name="Pathogen Informatics"/>
        </authorList>
    </citation>
    <scope>NUCLEOTIDE SEQUENCE [LARGE SCALE GENOMIC DNA]</scope>
</reference>
<keyword evidence="3" id="KW-1185">Reference proteome</keyword>
<feature type="compositionally biased region" description="Low complexity" evidence="1">
    <location>
        <begin position="67"/>
        <end position="77"/>
    </location>
</feature>
<dbReference type="Proteomes" id="UP000267096">
    <property type="component" value="Unassembled WGS sequence"/>
</dbReference>
<reference evidence="4" key="1">
    <citation type="submission" date="2017-02" db="UniProtKB">
        <authorList>
            <consortium name="WormBaseParasite"/>
        </authorList>
    </citation>
    <scope>IDENTIFICATION</scope>
</reference>